<protein>
    <submittedName>
        <fullName evidence="2">Uncharacterized protein</fullName>
    </submittedName>
</protein>
<keyword evidence="3" id="KW-1185">Reference proteome</keyword>
<feature type="region of interest" description="Disordered" evidence="1">
    <location>
        <begin position="310"/>
        <end position="349"/>
    </location>
</feature>
<gene>
    <name evidence="2" type="ORF">V9T40_006665</name>
</gene>
<feature type="compositionally biased region" description="Basic and acidic residues" evidence="1">
    <location>
        <begin position="24"/>
        <end position="34"/>
    </location>
</feature>
<feature type="compositionally biased region" description="Polar residues" evidence="1">
    <location>
        <begin position="142"/>
        <end position="154"/>
    </location>
</feature>
<accession>A0AAN9Y867</accession>
<comment type="caution">
    <text evidence="2">The sequence shown here is derived from an EMBL/GenBank/DDBJ whole genome shotgun (WGS) entry which is preliminary data.</text>
</comment>
<name>A0AAN9Y867_9HEMI</name>
<feature type="compositionally biased region" description="Basic and acidic residues" evidence="1">
    <location>
        <begin position="66"/>
        <end position="76"/>
    </location>
</feature>
<feature type="region of interest" description="Disordered" evidence="1">
    <location>
        <begin position="204"/>
        <end position="223"/>
    </location>
</feature>
<reference evidence="2 3" key="1">
    <citation type="submission" date="2024-03" db="EMBL/GenBank/DDBJ databases">
        <title>Adaptation during the transition from Ophiocordyceps entomopathogen to insect associate is accompanied by gene loss and intensified selection.</title>
        <authorList>
            <person name="Ward C.M."/>
            <person name="Onetto C.A."/>
            <person name="Borneman A.R."/>
        </authorList>
    </citation>
    <scope>NUCLEOTIDE SEQUENCE [LARGE SCALE GENOMIC DNA]</scope>
    <source>
        <strain evidence="2">AWRI1</strain>
        <tissue evidence="2">Single Adult Female</tissue>
    </source>
</reference>
<feature type="region of interest" description="Disordered" evidence="1">
    <location>
        <begin position="15"/>
        <end position="182"/>
    </location>
</feature>
<proteinExistence type="predicted"/>
<feature type="compositionally biased region" description="Polar residues" evidence="1">
    <location>
        <begin position="313"/>
        <end position="349"/>
    </location>
</feature>
<dbReference type="EMBL" id="JBBCAQ010000007">
    <property type="protein sequence ID" value="KAK7602691.1"/>
    <property type="molecule type" value="Genomic_DNA"/>
</dbReference>
<feature type="compositionally biased region" description="Acidic residues" evidence="1">
    <location>
        <begin position="230"/>
        <end position="239"/>
    </location>
</feature>
<feature type="region of interest" description="Disordered" evidence="1">
    <location>
        <begin position="230"/>
        <end position="249"/>
    </location>
</feature>
<dbReference type="Proteomes" id="UP001367676">
    <property type="component" value="Unassembled WGS sequence"/>
</dbReference>
<evidence type="ECO:0000313" key="2">
    <source>
        <dbReference type="EMBL" id="KAK7602691.1"/>
    </source>
</evidence>
<evidence type="ECO:0000313" key="3">
    <source>
        <dbReference type="Proteomes" id="UP001367676"/>
    </source>
</evidence>
<evidence type="ECO:0000256" key="1">
    <source>
        <dbReference type="SAM" id="MobiDB-lite"/>
    </source>
</evidence>
<organism evidence="2 3">
    <name type="scientific">Parthenolecanium corni</name>
    <dbReference type="NCBI Taxonomy" id="536013"/>
    <lineage>
        <taxon>Eukaryota</taxon>
        <taxon>Metazoa</taxon>
        <taxon>Ecdysozoa</taxon>
        <taxon>Arthropoda</taxon>
        <taxon>Hexapoda</taxon>
        <taxon>Insecta</taxon>
        <taxon>Pterygota</taxon>
        <taxon>Neoptera</taxon>
        <taxon>Paraneoptera</taxon>
        <taxon>Hemiptera</taxon>
        <taxon>Sternorrhyncha</taxon>
        <taxon>Coccoidea</taxon>
        <taxon>Coccidae</taxon>
        <taxon>Parthenolecanium</taxon>
    </lineage>
</organism>
<sequence length="349" mass="35626">MDSGYEAVLVDGNVATTNGINGTHTHEGVPEMKTRSKVAVGAGGDATDDDSAKPKIRLTRTTAAQNDKDGSDNEKKDKKKNLRSGGDSEEVTAGAKAVSKEPATAAANSATSGASSKGSAATAPTPSAASKKKAPERDDDSGINSRASSVSNDEIATPARMRTRSSRASEIASTSTPAYRRGSAARVPLSIYEYDAASFDDDLPISAASTSKSSGASSAQKRKAVVYVEEMEEDDDDEVDKGNANSAEPAAKRRAALLVSAGAGIVTSLLYPLRKLRSGIAAVRPYKAQSSAAVVAGAESAEQDIVDGAVATATANESTDTNTPANSETGAQSSDEPPSDDAANTCSLM</sequence>
<feature type="compositionally biased region" description="Polar residues" evidence="1">
    <location>
        <begin position="166"/>
        <end position="177"/>
    </location>
</feature>
<feature type="compositionally biased region" description="Low complexity" evidence="1">
    <location>
        <begin position="102"/>
        <end position="129"/>
    </location>
</feature>
<dbReference type="AlphaFoldDB" id="A0AAN9Y867"/>
<feature type="compositionally biased region" description="Low complexity" evidence="1">
    <location>
        <begin position="206"/>
        <end position="219"/>
    </location>
</feature>